<dbReference type="InterPro" id="IPR035906">
    <property type="entry name" value="MetI-like_sf"/>
</dbReference>
<feature type="transmembrane region" description="Helical" evidence="7">
    <location>
        <begin position="228"/>
        <end position="249"/>
    </location>
</feature>
<gene>
    <name evidence="9" type="ORF">IDH45_09825</name>
</gene>
<name>A0A927GZ55_9BACL</name>
<keyword evidence="6 7" id="KW-0472">Membrane</keyword>
<dbReference type="Pfam" id="PF00528">
    <property type="entry name" value="BPD_transp_1"/>
    <property type="match status" value="1"/>
</dbReference>
<feature type="transmembrane region" description="Helical" evidence="7">
    <location>
        <begin position="32"/>
        <end position="58"/>
    </location>
</feature>
<evidence type="ECO:0000256" key="7">
    <source>
        <dbReference type="RuleBase" id="RU363032"/>
    </source>
</evidence>
<evidence type="ECO:0000256" key="6">
    <source>
        <dbReference type="ARBA" id="ARBA00023136"/>
    </source>
</evidence>
<keyword evidence="5 7" id="KW-1133">Transmembrane helix</keyword>
<organism evidence="9 10">
    <name type="scientific">Paenibacillus oceani</name>
    <dbReference type="NCBI Taxonomy" id="2772510"/>
    <lineage>
        <taxon>Bacteria</taxon>
        <taxon>Bacillati</taxon>
        <taxon>Bacillota</taxon>
        <taxon>Bacilli</taxon>
        <taxon>Bacillales</taxon>
        <taxon>Paenibacillaceae</taxon>
        <taxon>Paenibacillus</taxon>
    </lineage>
</organism>
<evidence type="ECO:0000313" key="10">
    <source>
        <dbReference type="Proteomes" id="UP000639396"/>
    </source>
</evidence>
<protein>
    <submittedName>
        <fullName evidence="9">Sugar ABC transporter permease</fullName>
    </submittedName>
</protein>
<comment type="subcellular location">
    <subcellularLocation>
        <location evidence="1 7">Cell membrane</location>
        <topology evidence="1 7">Multi-pass membrane protein</topology>
    </subcellularLocation>
</comment>
<accession>A0A927GZ55</accession>
<feature type="transmembrane region" description="Helical" evidence="7">
    <location>
        <begin position="137"/>
        <end position="162"/>
    </location>
</feature>
<comment type="caution">
    <text evidence="9">The sequence shown here is derived from an EMBL/GenBank/DDBJ whole genome shotgun (WGS) entry which is preliminary data.</text>
</comment>
<dbReference type="PANTHER" id="PTHR43227">
    <property type="entry name" value="BLL4140 PROTEIN"/>
    <property type="match status" value="1"/>
</dbReference>
<keyword evidence="4 7" id="KW-0812">Transmembrane</keyword>
<dbReference type="PANTHER" id="PTHR43227:SF11">
    <property type="entry name" value="BLL4140 PROTEIN"/>
    <property type="match status" value="1"/>
</dbReference>
<evidence type="ECO:0000256" key="3">
    <source>
        <dbReference type="ARBA" id="ARBA00022475"/>
    </source>
</evidence>
<evidence type="ECO:0000256" key="4">
    <source>
        <dbReference type="ARBA" id="ARBA00022692"/>
    </source>
</evidence>
<sequence>MAGHTGGRLMEQTASARLKSQRKKRFRQNIPLLILFVPIILYFAIFKYAPMLGLVIAFKDYSFRDGILGSPWIGIDNFKLLFDNPMMLEIIRNTLILSLLNIIVGFPFPIMLAILINEVRKAWFKKTVQTLVYLPHFLNWVIIGGIIVTLFAQQAGTINLLLEKLTGSIYPFLYNELSWITIYVGSGIWKSMGWGAIIYLAALSAISPDLYEAASIDGASKWRQMWHITLPGIRSTIVLVFILSMGNLMEVGFDHVYVLQNSAVSSISEVISTWNYKMGLRGNQFSVGAALGLFESLIGLIFVITANRIARRYGESIW</sequence>
<dbReference type="CDD" id="cd06261">
    <property type="entry name" value="TM_PBP2"/>
    <property type="match status" value="1"/>
</dbReference>
<dbReference type="InterPro" id="IPR050809">
    <property type="entry name" value="UgpAE/MalFG_permease"/>
</dbReference>
<feature type="domain" description="ABC transmembrane type-1" evidence="8">
    <location>
        <begin position="91"/>
        <end position="306"/>
    </location>
</feature>
<evidence type="ECO:0000259" key="8">
    <source>
        <dbReference type="PROSITE" id="PS50928"/>
    </source>
</evidence>
<dbReference type="Proteomes" id="UP000639396">
    <property type="component" value="Unassembled WGS sequence"/>
</dbReference>
<dbReference type="SUPFAM" id="SSF161098">
    <property type="entry name" value="MetI-like"/>
    <property type="match status" value="1"/>
</dbReference>
<reference evidence="9" key="1">
    <citation type="submission" date="2020-09" db="EMBL/GenBank/DDBJ databases">
        <title>A novel bacterium of genus Paenibacillus, isolated from South China Sea.</title>
        <authorList>
            <person name="Huang H."/>
            <person name="Mo K."/>
            <person name="Hu Y."/>
        </authorList>
    </citation>
    <scope>NUCLEOTIDE SEQUENCE</scope>
    <source>
        <strain evidence="9">IB182363</strain>
    </source>
</reference>
<evidence type="ECO:0000256" key="5">
    <source>
        <dbReference type="ARBA" id="ARBA00022989"/>
    </source>
</evidence>
<comment type="similarity">
    <text evidence="7">Belongs to the binding-protein-dependent transport system permease family.</text>
</comment>
<evidence type="ECO:0000256" key="2">
    <source>
        <dbReference type="ARBA" id="ARBA00022448"/>
    </source>
</evidence>
<keyword evidence="2 7" id="KW-0813">Transport</keyword>
<evidence type="ECO:0000313" key="9">
    <source>
        <dbReference type="EMBL" id="MBD2862280.1"/>
    </source>
</evidence>
<proteinExistence type="inferred from homology"/>
<dbReference type="PROSITE" id="PS50928">
    <property type="entry name" value="ABC_TM1"/>
    <property type="match status" value="1"/>
</dbReference>
<dbReference type="InterPro" id="IPR000515">
    <property type="entry name" value="MetI-like"/>
</dbReference>
<dbReference type="GO" id="GO:0055085">
    <property type="term" value="P:transmembrane transport"/>
    <property type="evidence" value="ECO:0007669"/>
    <property type="project" value="InterPro"/>
</dbReference>
<keyword evidence="3" id="KW-1003">Cell membrane</keyword>
<feature type="transmembrane region" description="Helical" evidence="7">
    <location>
        <begin position="285"/>
        <end position="306"/>
    </location>
</feature>
<evidence type="ECO:0000256" key="1">
    <source>
        <dbReference type="ARBA" id="ARBA00004651"/>
    </source>
</evidence>
<feature type="transmembrane region" description="Helical" evidence="7">
    <location>
        <begin position="95"/>
        <end position="116"/>
    </location>
</feature>
<dbReference type="EMBL" id="JACXJA010000010">
    <property type="protein sequence ID" value="MBD2862280.1"/>
    <property type="molecule type" value="Genomic_DNA"/>
</dbReference>
<dbReference type="Gene3D" id="1.10.3720.10">
    <property type="entry name" value="MetI-like"/>
    <property type="match status" value="1"/>
</dbReference>
<keyword evidence="10" id="KW-1185">Reference proteome</keyword>
<dbReference type="AlphaFoldDB" id="A0A927GZ55"/>
<dbReference type="GO" id="GO:0005886">
    <property type="term" value="C:plasma membrane"/>
    <property type="evidence" value="ECO:0007669"/>
    <property type="project" value="UniProtKB-SubCell"/>
</dbReference>